<dbReference type="InterPro" id="IPR007627">
    <property type="entry name" value="RNA_pol_sigma70_r2"/>
</dbReference>
<dbReference type="InterPro" id="IPR000943">
    <property type="entry name" value="RNA_pol_sigma70"/>
</dbReference>
<dbReference type="PANTHER" id="PTHR30385">
    <property type="entry name" value="SIGMA FACTOR F FLAGELLAR"/>
    <property type="match status" value="1"/>
</dbReference>
<evidence type="ECO:0000256" key="1">
    <source>
        <dbReference type="ARBA" id="ARBA00023015"/>
    </source>
</evidence>
<dbReference type="InterPro" id="IPR007624">
    <property type="entry name" value="RNA_pol_sigma70_r3"/>
</dbReference>
<dbReference type="GO" id="GO:0016987">
    <property type="term" value="F:sigma factor activity"/>
    <property type="evidence" value="ECO:0007669"/>
    <property type="project" value="UniProtKB-KW"/>
</dbReference>
<keyword evidence="1" id="KW-0805">Transcription regulation</keyword>
<dbReference type="CDD" id="cd06171">
    <property type="entry name" value="Sigma70_r4"/>
    <property type="match status" value="1"/>
</dbReference>
<dbReference type="InterPro" id="IPR013325">
    <property type="entry name" value="RNA_pol_sigma_r2"/>
</dbReference>
<dbReference type="AlphaFoldDB" id="A0A9D1IMQ3"/>
<dbReference type="GO" id="GO:0006352">
    <property type="term" value="P:DNA-templated transcription initiation"/>
    <property type="evidence" value="ECO:0007669"/>
    <property type="project" value="InterPro"/>
</dbReference>
<evidence type="ECO:0000259" key="7">
    <source>
        <dbReference type="Pfam" id="PF04545"/>
    </source>
</evidence>
<feature type="domain" description="RNA polymerase sigma-70 region 2" evidence="6">
    <location>
        <begin position="12"/>
        <end position="78"/>
    </location>
</feature>
<name>A0A9D1IMQ3_9FIRM</name>
<gene>
    <name evidence="8" type="ORF">IAB68_00635</name>
</gene>
<dbReference type="EMBL" id="DVMT01000010">
    <property type="protein sequence ID" value="HIU39795.1"/>
    <property type="molecule type" value="Genomic_DNA"/>
</dbReference>
<keyword evidence="3" id="KW-0238">DNA-binding</keyword>
<dbReference type="SUPFAM" id="SSF88659">
    <property type="entry name" value="Sigma3 and sigma4 domains of RNA polymerase sigma factors"/>
    <property type="match status" value="2"/>
</dbReference>
<reference evidence="8" key="1">
    <citation type="submission" date="2020-10" db="EMBL/GenBank/DDBJ databases">
        <authorList>
            <person name="Gilroy R."/>
        </authorList>
    </citation>
    <scope>NUCLEOTIDE SEQUENCE</scope>
    <source>
        <strain evidence="8">CHK193-30670</strain>
    </source>
</reference>
<reference evidence="8" key="2">
    <citation type="journal article" date="2021" name="PeerJ">
        <title>Extensive microbial diversity within the chicken gut microbiome revealed by metagenomics and culture.</title>
        <authorList>
            <person name="Gilroy R."/>
            <person name="Ravi A."/>
            <person name="Getino M."/>
            <person name="Pursley I."/>
            <person name="Horton D.L."/>
            <person name="Alikhan N.F."/>
            <person name="Baker D."/>
            <person name="Gharbi K."/>
            <person name="Hall N."/>
            <person name="Watson M."/>
            <person name="Adriaenssens E.M."/>
            <person name="Foster-Nyarko E."/>
            <person name="Jarju S."/>
            <person name="Secka A."/>
            <person name="Antonio M."/>
            <person name="Oren A."/>
            <person name="Chaudhuri R.R."/>
            <person name="La Ragione R."/>
            <person name="Hildebrand F."/>
            <person name="Pallen M.J."/>
        </authorList>
    </citation>
    <scope>NUCLEOTIDE SEQUENCE</scope>
    <source>
        <strain evidence="8">CHK193-30670</strain>
    </source>
</reference>
<organism evidence="8 9">
    <name type="scientific">Candidatus Aphodocola excrementigallinarum</name>
    <dbReference type="NCBI Taxonomy" id="2840670"/>
    <lineage>
        <taxon>Bacteria</taxon>
        <taxon>Bacillati</taxon>
        <taxon>Bacillota</taxon>
        <taxon>Bacilli</taxon>
        <taxon>Candidatus Aphodocola</taxon>
    </lineage>
</organism>
<evidence type="ECO:0000313" key="9">
    <source>
        <dbReference type="Proteomes" id="UP000824074"/>
    </source>
</evidence>
<keyword evidence="2" id="KW-0731">Sigma factor</keyword>
<dbReference type="InterPro" id="IPR014284">
    <property type="entry name" value="RNA_pol_sigma-70_dom"/>
</dbReference>
<evidence type="ECO:0000259" key="6">
    <source>
        <dbReference type="Pfam" id="PF04542"/>
    </source>
</evidence>
<evidence type="ECO:0000256" key="2">
    <source>
        <dbReference type="ARBA" id="ARBA00023082"/>
    </source>
</evidence>
<dbReference type="Gene3D" id="1.10.1740.10">
    <property type="match status" value="1"/>
</dbReference>
<dbReference type="Pfam" id="PF04545">
    <property type="entry name" value="Sigma70_r4"/>
    <property type="match status" value="1"/>
</dbReference>
<dbReference type="InterPro" id="IPR013324">
    <property type="entry name" value="RNA_pol_sigma_r3/r4-like"/>
</dbReference>
<dbReference type="Proteomes" id="UP000824074">
    <property type="component" value="Unassembled WGS sequence"/>
</dbReference>
<dbReference type="InterPro" id="IPR007630">
    <property type="entry name" value="RNA_pol_sigma70_r4"/>
</dbReference>
<evidence type="ECO:0000259" key="5">
    <source>
        <dbReference type="Pfam" id="PF04539"/>
    </source>
</evidence>
<evidence type="ECO:0000256" key="3">
    <source>
        <dbReference type="ARBA" id="ARBA00023125"/>
    </source>
</evidence>
<dbReference type="NCBIfam" id="TIGR02937">
    <property type="entry name" value="sigma70-ECF"/>
    <property type="match status" value="1"/>
</dbReference>
<feature type="domain" description="RNA polymerase sigma-70 region 3" evidence="5">
    <location>
        <begin position="91"/>
        <end position="146"/>
    </location>
</feature>
<evidence type="ECO:0000256" key="4">
    <source>
        <dbReference type="ARBA" id="ARBA00023163"/>
    </source>
</evidence>
<dbReference type="SUPFAM" id="SSF88946">
    <property type="entry name" value="Sigma2 domain of RNA polymerase sigma factors"/>
    <property type="match status" value="1"/>
</dbReference>
<comment type="caution">
    <text evidence="8">The sequence shown here is derived from an EMBL/GenBank/DDBJ whole genome shotgun (WGS) entry which is preliminary data.</text>
</comment>
<feature type="domain" description="RNA polymerase sigma-70 region 4" evidence="7">
    <location>
        <begin position="175"/>
        <end position="219"/>
    </location>
</feature>
<proteinExistence type="predicted"/>
<evidence type="ECO:0000313" key="8">
    <source>
        <dbReference type="EMBL" id="HIU39795.1"/>
    </source>
</evidence>
<dbReference type="PRINTS" id="PR00046">
    <property type="entry name" value="SIGMA70FCT"/>
</dbReference>
<keyword evidence="4" id="KW-0804">Transcription</keyword>
<protein>
    <submittedName>
        <fullName evidence="8">Sigma-70 family RNA polymerase sigma factor</fullName>
    </submittedName>
</protein>
<sequence length="223" mass="26104">MTSYSYELDEVIKQNSNLVYSVCAKYNNYVDKEDLYQEGKMALIDAYKNFDKSKGVKFSTYAFTYIVGRVSNYVRENKNIKVSKDLARLGKKINEYIDKHFEVRGYKPSIHDIALMLEVKEEKVISALEACQKIKSLDEQINDDEKKITLLDVTSFKQNITNEQRLDLKEAFTYLSDDEKNLLIKRYYNDFTQSEVAKEMGVNQVYVSRMEKKALSKMKSKMM</sequence>
<dbReference type="GO" id="GO:0003677">
    <property type="term" value="F:DNA binding"/>
    <property type="evidence" value="ECO:0007669"/>
    <property type="project" value="UniProtKB-KW"/>
</dbReference>
<dbReference type="Pfam" id="PF04542">
    <property type="entry name" value="Sigma70_r2"/>
    <property type="match status" value="1"/>
</dbReference>
<dbReference type="Gene3D" id="1.20.140.160">
    <property type="match status" value="1"/>
</dbReference>
<dbReference type="Pfam" id="PF04539">
    <property type="entry name" value="Sigma70_r3"/>
    <property type="match status" value="1"/>
</dbReference>
<accession>A0A9D1IMQ3</accession>